<dbReference type="Pfam" id="PF22669">
    <property type="entry name" value="Exo_endo_phos2"/>
    <property type="match status" value="1"/>
</dbReference>
<feature type="compositionally biased region" description="Low complexity" evidence="3">
    <location>
        <begin position="180"/>
        <end position="195"/>
    </location>
</feature>
<dbReference type="GO" id="GO:0034485">
    <property type="term" value="F:phosphatidylinositol-3,4,5-trisphosphate 5-phosphatase activity"/>
    <property type="evidence" value="ECO:0007669"/>
    <property type="project" value="TreeGrafter"/>
</dbReference>
<evidence type="ECO:0000259" key="5">
    <source>
        <dbReference type="Pfam" id="PF22669"/>
    </source>
</evidence>
<gene>
    <name evidence="6" type="ORF">F3Y22_tig00110678pilonHSYRG00468</name>
</gene>
<dbReference type="Gene3D" id="3.60.10.10">
    <property type="entry name" value="Endonuclease/exonuclease/phosphatase"/>
    <property type="match status" value="2"/>
</dbReference>
<evidence type="ECO:0000256" key="2">
    <source>
        <dbReference type="ARBA" id="ARBA00022801"/>
    </source>
</evidence>
<evidence type="ECO:0000256" key="4">
    <source>
        <dbReference type="SAM" id="SignalP"/>
    </source>
</evidence>
<dbReference type="GO" id="GO:0046856">
    <property type="term" value="P:phosphatidylinositol dephosphorylation"/>
    <property type="evidence" value="ECO:0007669"/>
    <property type="project" value="InterPro"/>
</dbReference>
<dbReference type="PANTHER" id="PTHR45666">
    <property type="entry name" value="TYPE IV INOSITOL POLYPHOSPHATE 5-PHOSPHATASE 9"/>
    <property type="match status" value="1"/>
</dbReference>
<name>A0A6A2ZY11_HIBSY</name>
<comment type="caution">
    <text evidence="6">The sequence shown here is derived from an EMBL/GenBank/DDBJ whole genome shotgun (WGS) entry which is preliminary data.</text>
</comment>
<feature type="chain" id="PRO_5025647968" description="Inositol polyphosphate-related phosphatase domain-containing protein" evidence="4">
    <location>
        <begin position="21"/>
        <end position="522"/>
    </location>
</feature>
<dbReference type="Pfam" id="PF01190">
    <property type="entry name" value="Pollen_Ole_e_1"/>
    <property type="match status" value="1"/>
</dbReference>
<keyword evidence="2" id="KW-0378">Hydrolase</keyword>
<feature type="domain" description="Inositol polyphosphate-related phosphatase" evidence="5">
    <location>
        <begin position="393"/>
        <end position="434"/>
    </location>
</feature>
<accession>A0A6A2ZY11</accession>
<dbReference type="InterPro" id="IPR000300">
    <property type="entry name" value="IPPc"/>
</dbReference>
<dbReference type="PANTHER" id="PTHR45666:SF3">
    <property type="entry name" value="TYPE I INOSITOL POLYPHOSPHATE 5-PHOSPHATASE 5"/>
    <property type="match status" value="1"/>
</dbReference>
<evidence type="ECO:0000313" key="6">
    <source>
        <dbReference type="EMBL" id="KAE8696022.1"/>
    </source>
</evidence>
<dbReference type="GO" id="GO:0004439">
    <property type="term" value="F:phosphatidylinositol-4,5-bisphosphate 5-phosphatase activity"/>
    <property type="evidence" value="ECO:0007669"/>
    <property type="project" value="TreeGrafter"/>
</dbReference>
<feature type="signal peptide" evidence="4">
    <location>
        <begin position="1"/>
        <end position="20"/>
    </location>
</feature>
<feature type="region of interest" description="Disordered" evidence="3">
    <location>
        <begin position="353"/>
        <end position="381"/>
    </location>
</feature>
<reference evidence="6" key="1">
    <citation type="submission" date="2019-09" db="EMBL/GenBank/DDBJ databases">
        <title>Draft genome information of white flower Hibiscus syriacus.</title>
        <authorList>
            <person name="Kim Y.-M."/>
        </authorList>
    </citation>
    <scope>NUCLEOTIDE SEQUENCE [LARGE SCALE GENOMIC DNA]</scope>
    <source>
        <strain evidence="6">YM2019G1</strain>
    </source>
</reference>
<protein>
    <recommendedName>
        <fullName evidence="5">Inositol polyphosphate-related phosphatase domain-containing protein</fullName>
    </recommendedName>
</protein>
<keyword evidence="4" id="KW-0732">Signal</keyword>
<comment type="similarity">
    <text evidence="1">Belongs to the inositol polyphosphate 5-phosphatase family.</text>
</comment>
<dbReference type="InterPro" id="IPR036691">
    <property type="entry name" value="Endo/exonu/phosph_ase_sf"/>
</dbReference>
<dbReference type="GO" id="GO:0004445">
    <property type="term" value="F:inositol-polyphosphate 5-phosphatase activity"/>
    <property type="evidence" value="ECO:0007669"/>
    <property type="project" value="InterPro"/>
</dbReference>
<organism evidence="6 7">
    <name type="scientific">Hibiscus syriacus</name>
    <name type="common">Rose of Sharon</name>
    <dbReference type="NCBI Taxonomy" id="106335"/>
    <lineage>
        <taxon>Eukaryota</taxon>
        <taxon>Viridiplantae</taxon>
        <taxon>Streptophyta</taxon>
        <taxon>Embryophyta</taxon>
        <taxon>Tracheophyta</taxon>
        <taxon>Spermatophyta</taxon>
        <taxon>Magnoliopsida</taxon>
        <taxon>eudicotyledons</taxon>
        <taxon>Gunneridae</taxon>
        <taxon>Pentapetalae</taxon>
        <taxon>rosids</taxon>
        <taxon>malvids</taxon>
        <taxon>Malvales</taxon>
        <taxon>Malvaceae</taxon>
        <taxon>Malvoideae</taxon>
        <taxon>Hibiscus</taxon>
    </lineage>
</organism>
<evidence type="ECO:0000256" key="1">
    <source>
        <dbReference type="ARBA" id="ARBA00010768"/>
    </source>
</evidence>
<dbReference type="SUPFAM" id="SSF56219">
    <property type="entry name" value="DNase I-like"/>
    <property type="match status" value="2"/>
</dbReference>
<dbReference type="InterPro" id="IPR045849">
    <property type="entry name" value="IP5P_plant"/>
</dbReference>
<feature type="compositionally biased region" description="Basic and acidic residues" evidence="3">
    <location>
        <begin position="359"/>
        <end position="377"/>
    </location>
</feature>
<evidence type="ECO:0000313" key="7">
    <source>
        <dbReference type="Proteomes" id="UP000436088"/>
    </source>
</evidence>
<dbReference type="AlphaFoldDB" id="A0A6A2ZY11"/>
<proteinExistence type="inferred from homology"/>
<dbReference type="Proteomes" id="UP000436088">
    <property type="component" value="Unassembled WGS sequence"/>
</dbReference>
<sequence>MATKLFLLLAICVLPVLVNANRKPFQIIGKVYCDACRAGFETIKCSNIPGARVEIKCYDRTTLRLKFSVGAETDATGIYSILVEDDHQDQICYATLVSSPIKSCAVPDTRRNKVTVILTRSNGAVSNIHFANAMGFIQDTAADGCTELIRRCHNDDGGALDRSMIHPELGDDQGQCIDRPTAPTTASTSPDNSVNNDKKKKRRNRGGSSDEEFVLPDCGVSPTGREEVTGGLIEGLNLSDFGCSMASPMTEPREFWVFVATWNVGGKAPNLDMNLEDFFLTEDSADIYICGFQEIVPLNAGNVLVIEDNEPAAKCHFFYKPSLKILGKNFKAESSLLKICNCPIEYTHGTKRGKKKKLRDLPSKQELRPLPARRDGAADDDLNSDLYAGETVKSKKKRRTPAWCDRILWHGYGIEQLSYVRGETRFSDHQPVSSLFTVKVEVTRKSGNRFRKGYSCAGEIYSSNICRQALRATKEDAIQSLRAVGVLDDLQACKVQQLTTARRDGMATSLVARSTWRHMFEL</sequence>
<evidence type="ECO:0000256" key="3">
    <source>
        <dbReference type="SAM" id="MobiDB-lite"/>
    </source>
</evidence>
<keyword evidence="7" id="KW-1185">Reference proteome</keyword>
<feature type="region of interest" description="Disordered" evidence="3">
    <location>
        <begin position="163"/>
        <end position="222"/>
    </location>
</feature>
<dbReference type="EMBL" id="VEPZ02001071">
    <property type="protein sequence ID" value="KAE8696022.1"/>
    <property type="molecule type" value="Genomic_DNA"/>
</dbReference>